<accession>A0A0E9R0I7</accession>
<dbReference type="AlphaFoldDB" id="A0A0E9R0I7"/>
<name>A0A0E9R0I7_ANGAN</name>
<sequence length="38" mass="4267">MTVFKGTAVRLAFQTMKKKKDKGVSSNCPFFLSQICLL</sequence>
<evidence type="ECO:0000313" key="1">
    <source>
        <dbReference type="EMBL" id="JAH22634.1"/>
    </source>
</evidence>
<dbReference type="EMBL" id="GBXM01085943">
    <property type="protein sequence ID" value="JAH22634.1"/>
    <property type="molecule type" value="Transcribed_RNA"/>
</dbReference>
<proteinExistence type="predicted"/>
<reference evidence="1" key="1">
    <citation type="submission" date="2014-11" db="EMBL/GenBank/DDBJ databases">
        <authorList>
            <person name="Amaro Gonzalez C."/>
        </authorList>
    </citation>
    <scope>NUCLEOTIDE SEQUENCE</scope>
</reference>
<reference evidence="1" key="2">
    <citation type="journal article" date="2015" name="Fish Shellfish Immunol.">
        <title>Early steps in the European eel (Anguilla anguilla)-Vibrio vulnificus interaction in the gills: Role of the RtxA13 toxin.</title>
        <authorList>
            <person name="Callol A."/>
            <person name="Pajuelo D."/>
            <person name="Ebbesson L."/>
            <person name="Teles M."/>
            <person name="MacKenzie S."/>
            <person name="Amaro C."/>
        </authorList>
    </citation>
    <scope>NUCLEOTIDE SEQUENCE</scope>
</reference>
<organism evidence="1">
    <name type="scientific">Anguilla anguilla</name>
    <name type="common">European freshwater eel</name>
    <name type="synonym">Muraena anguilla</name>
    <dbReference type="NCBI Taxonomy" id="7936"/>
    <lineage>
        <taxon>Eukaryota</taxon>
        <taxon>Metazoa</taxon>
        <taxon>Chordata</taxon>
        <taxon>Craniata</taxon>
        <taxon>Vertebrata</taxon>
        <taxon>Euteleostomi</taxon>
        <taxon>Actinopterygii</taxon>
        <taxon>Neopterygii</taxon>
        <taxon>Teleostei</taxon>
        <taxon>Anguilliformes</taxon>
        <taxon>Anguillidae</taxon>
        <taxon>Anguilla</taxon>
    </lineage>
</organism>
<protein>
    <submittedName>
        <fullName evidence="1">Uncharacterized protein</fullName>
    </submittedName>
</protein>